<sequence>MTLGILITDNGPASLQEQHGNFADLFERLLNGSDMAFEYRHYSVIDGEFPVSPDECQAWLITGSAHGVYDDLPWMEPLRALIRTLHDEKRPLVGICFGHQIIAEALGGRVEKFDGGWNLGIKQYQVTEQLPCFSGADNRAPVTEFAINAIHQDQVLDIPIGCRVFASAPRCANAGLVWGGHILTFQGHPEFYRQYEQDLLTADLGVTFPDRELQPALNSLTEDALDDQQVGQWIARFIQLGVSC</sequence>
<dbReference type="InterPro" id="IPR044992">
    <property type="entry name" value="ChyE-like"/>
</dbReference>
<dbReference type="Pfam" id="PF00117">
    <property type="entry name" value="GATase"/>
    <property type="match status" value="1"/>
</dbReference>
<dbReference type="Proteomes" id="UP000190064">
    <property type="component" value="Unassembled WGS sequence"/>
</dbReference>
<organism evidence="2 3">
    <name type="scientific">Oceanospirillum linum</name>
    <dbReference type="NCBI Taxonomy" id="966"/>
    <lineage>
        <taxon>Bacteria</taxon>
        <taxon>Pseudomonadati</taxon>
        <taxon>Pseudomonadota</taxon>
        <taxon>Gammaproteobacteria</taxon>
        <taxon>Oceanospirillales</taxon>
        <taxon>Oceanospirillaceae</taxon>
        <taxon>Oceanospirillum</taxon>
    </lineage>
</organism>
<dbReference type="PROSITE" id="PS51273">
    <property type="entry name" value="GATASE_TYPE_1"/>
    <property type="match status" value="1"/>
</dbReference>
<dbReference type="AlphaFoldDB" id="A0A1T1HDT0"/>
<evidence type="ECO:0000259" key="1">
    <source>
        <dbReference type="Pfam" id="PF00117"/>
    </source>
</evidence>
<dbReference type="InterPro" id="IPR029062">
    <property type="entry name" value="Class_I_gatase-like"/>
</dbReference>
<dbReference type="PANTHER" id="PTHR42695">
    <property type="entry name" value="GLUTAMINE AMIDOTRANSFERASE YLR126C-RELATED"/>
    <property type="match status" value="1"/>
</dbReference>
<feature type="domain" description="Glutamine amidotransferase" evidence="1">
    <location>
        <begin position="76"/>
        <end position="196"/>
    </location>
</feature>
<dbReference type="SUPFAM" id="SSF52317">
    <property type="entry name" value="Class I glutamine amidotransferase-like"/>
    <property type="match status" value="1"/>
</dbReference>
<dbReference type="InterPro" id="IPR017926">
    <property type="entry name" value="GATASE"/>
</dbReference>
<gene>
    <name evidence="2" type="ORF">BTA35_0207740</name>
</gene>
<comment type="caution">
    <text evidence="2">The sequence shown here is derived from an EMBL/GenBank/DDBJ whole genome shotgun (WGS) entry which is preliminary data.</text>
</comment>
<protein>
    <recommendedName>
        <fullName evidence="1">Glutamine amidotransferase domain-containing protein</fullName>
    </recommendedName>
</protein>
<dbReference type="EMBL" id="MTSD02000002">
    <property type="protein sequence ID" value="OOV87973.1"/>
    <property type="molecule type" value="Genomic_DNA"/>
</dbReference>
<keyword evidence="3" id="KW-1185">Reference proteome</keyword>
<dbReference type="GO" id="GO:0005829">
    <property type="term" value="C:cytosol"/>
    <property type="evidence" value="ECO:0007669"/>
    <property type="project" value="TreeGrafter"/>
</dbReference>
<dbReference type="STRING" id="966.BTA35_0207740"/>
<evidence type="ECO:0000313" key="2">
    <source>
        <dbReference type="EMBL" id="OOV87973.1"/>
    </source>
</evidence>
<evidence type="ECO:0000313" key="3">
    <source>
        <dbReference type="Proteomes" id="UP000190064"/>
    </source>
</evidence>
<dbReference type="PANTHER" id="PTHR42695:SF5">
    <property type="entry name" value="GLUTAMINE AMIDOTRANSFERASE YLR126C-RELATED"/>
    <property type="match status" value="1"/>
</dbReference>
<dbReference type="Gene3D" id="3.40.50.880">
    <property type="match status" value="1"/>
</dbReference>
<proteinExistence type="predicted"/>
<reference evidence="2" key="1">
    <citation type="submission" date="2017-02" db="EMBL/GenBank/DDBJ databases">
        <title>Draft Genome Sequence of the Salt Water Bacterium Oceanospirillum linum ATCC 11336.</title>
        <authorList>
            <person name="Trachtenberg A.M."/>
            <person name="Carney J.G."/>
            <person name="Linnane J.D."/>
            <person name="Rheaume B.A."/>
            <person name="Pitts N.L."/>
            <person name="Mykles D.L."/>
            <person name="Maclea K.S."/>
        </authorList>
    </citation>
    <scope>NUCLEOTIDE SEQUENCE [LARGE SCALE GENOMIC DNA]</scope>
    <source>
        <strain evidence="2">ATCC 11336</strain>
    </source>
</reference>
<accession>A0A1T1HDT0</accession>
<dbReference type="CDD" id="cd01741">
    <property type="entry name" value="GATase1_1"/>
    <property type="match status" value="1"/>
</dbReference>
<name>A0A1T1HDT0_OCELI</name>